<evidence type="ECO:0000313" key="3">
    <source>
        <dbReference type="EMBL" id="KAK6123201.1"/>
    </source>
</evidence>
<protein>
    <recommendedName>
        <fullName evidence="2">FH2 domain-containing protein</fullName>
    </recommendedName>
</protein>
<evidence type="ECO:0000259" key="2">
    <source>
        <dbReference type="PROSITE" id="PS51444"/>
    </source>
</evidence>
<evidence type="ECO:0000256" key="1">
    <source>
        <dbReference type="ARBA" id="ARBA00006468"/>
    </source>
</evidence>
<comment type="caution">
    <text evidence="3">The sequence shown here is derived from an EMBL/GenBank/DDBJ whole genome shotgun (WGS) entry which is preliminary data.</text>
</comment>
<feature type="domain" description="FH2" evidence="2">
    <location>
        <begin position="1"/>
        <end position="107"/>
    </location>
</feature>
<dbReference type="Pfam" id="PF02181">
    <property type="entry name" value="FH2"/>
    <property type="match status" value="1"/>
</dbReference>
<dbReference type="EMBL" id="JABTTQ020002593">
    <property type="protein sequence ID" value="KAK6123201.1"/>
    <property type="molecule type" value="Genomic_DNA"/>
</dbReference>
<proteinExistence type="inferred from homology"/>
<dbReference type="InterPro" id="IPR042201">
    <property type="entry name" value="FH2_Formin_sf"/>
</dbReference>
<comment type="similarity">
    <text evidence="1">Belongs to the formin-like family. Class-II subfamily.</text>
</comment>
<reference evidence="3 4" key="1">
    <citation type="journal article" date="2021" name="Comput. Struct. Biotechnol. J.">
        <title>De novo genome assembly of the potent medicinal plant Rehmannia glutinosa using nanopore technology.</title>
        <authorList>
            <person name="Ma L."/>
            <person name="Dong C."/>
            <person name="Song C."/>
            <person name="Wang X."/>
            <person name="Zheng X."/>
            <person name="Niu Y."/>
            <person name="Chen S."/>
            <person name="Feng W."/>
        </authorList>
    </citation>
    <scope>NUCLEOTIDE SEQUENCE [LARGE SCALE GENOMIC DNA]</scope>
    <source>
        <strain evidence="3">DH-2019</strain>
    </source>
</reference>
<keyword evidence="4" id="KW-1185">Reference proteome</keyword>
<name>A0ABR0UL74_REHGL</name>
<organism evidence="3 4">
    <name type="scientific">Rehmannia glutinosa</name>
    <name type="common">Chinese foxglove</name>
    <dbReference type="NCBI Taxonomy" id="99300"/>
    <lineage>
        <taxon>Eukaryota</taxon>
        <taxon>Viridiplantae</taxon>
        <taxon>Streptophyta</taxon>
        <taxon>Embryophyta</taxon>
        <taxon>Tracheophyta</taxon>
        <taxon>Spermatophyta</taxon>
        <taxon>Magnoliopsida</taxon>
        <taxon>eudicotyledons</taxon>
        <taxon>Gunneridae</taxon>
        <taxon>Pentapetalae</taxon>
        <taxon>asterids</taxon>
        <taxon>lamiids</taxon>
        <taxon>Lamiales</taxon>
        <taxon>Orobanchaceae</taxon>
        <taxon>Rehmannieae</taxon>
        <taxon>Rehmannia</taxon>
    </lineage>
</organism>
<dbReference type="SUPFAM" id="SSF101447">
    <property type="entry name" value="Formin homology 2 domain (FH2 domain)"/>
    <property type="match status" value="1"/>
</dbReference>
<dbReference type="PROSITE" id="PS51444">
    <property type="entry name" value="FH2"/>
    <property type="match status" value="1"/>
</dbReference>
<dbReference type="InterPro" id="IPR051144">
    <property type="entry name" value="Formin_homology_domain"/>
</dbReference>
<accession>A0ABR0UL74</accession>
<dbReference type="Gene3D" id="1.20.58.2220">
    <property type="entry name" value="Formin, FH2 domain"/>
    <property type="match status" value="1"/>
</dbReference>
<dbReference type="Proteomes" id="UP001318860">
    <property type="component" value="Unassembled WGS sequence"/>
</dbReference>
<evidence type="ECO:0000313" key="4">
    <source>
        <dbReference type="Proteomes" id="UP001318860"/>
    </source>
</evidence>
<gene>
    <name evidence="3" type="ORF">DH2020_043058</name>
</gene>
<dbReference type="PANTHER" id="PTHR45733:SF10">
    <property type="entry name" value="FORMIN-LIKE PROTEIN 15A-RELATED"/>
    <property type="match status" value="1"/>
</dbReference>
<dbReference type="PANTHER" id="PTHR45733">
    <property type="entry name" value="FORMIN-J"/>
    <property type="match status" value="1"/>
</dbReference>
<dbReference type="InterPro" id="IPR015425">
    <property type="entry name" value="FH2_Formin"/>
</dbReference>
<sequence length="107" mass="11972">MQDIVKDLEMIKQELAALENDDPLSETYRKTLKEFVGTVETEVASLANLFSIAGKNADALVVYLGEDPAKCPFEQVTATLLSFVRMFQKAHEENCEQAEMENANLTK</sequence>